<dbReference type="EMBL" id="DVLP01000051">
    <property type="protein sequence ID" value="HIT74297.1"/>
    <property type="molecule type" value="Genomic_DNA"/>
</dbReference>
<organism evidence="1 2">
    <name type="scientific">Candidatus Avipropionibacterium avicola</name>
    <dbReference type="NCBI Taxonomy" id="2840701"/>
    <lineage>
        <taxon>Bacteria</taxon>
        <taxon>Bacillati</taxon>
        <taxon>Actinomycetota</taxon>
        <taxon>Actinomycetes</taxon>
        <taxon>Propionibacteriales</taxon>
        <taxon>Propionibacteriaceae</taxon>
        <taxon>Propionibacteriaceae incertae sedis</taxon>
        <taxon>Candidatus Avipropionibacterium</taxon>
    </lineage>
</organism>
<evidence type="ECO:0000313" key="1">
    <source>
        <dbReference type="EMBL" id="HIT74297.1"/>
    </source>
</evidence>
<dbReference type="Pfam" id="PF04655">
    <property type="entry name" value="APH_6_hur"/>
    <property type="match status" value="1"/>
</dbReference>
<proteinExistence type="predicted"/>
<dbReference type="InterPro" id="IPR006748">
    <property type="entry name" value="NH2Glyco/OHUrea_AB-resist_kin"/>
</dbReference>
<comment type="caution">
    <text evidence="1">The sequence shown here is derived from an EMBL/GenBank/DDBJ whole genome shotgun (WGS) entry which is preliminary data.</text>
</comment>
<sequence length="314" mass="34007">MAEREFDLPELVRAKLATAGAVGDQWSASLPHLVNDLEHRWDLRVGDVLDGGSTAFVASAQRTDGTPAVLKIAVPGQPIDEQVEALVRADGLGHVQVLEVDLPRQALLLERLGPSLAESGLPPEEQVDILCATLHRAWQVPRAPGREVRPEQEKAAALGRYVIDAWHQLGQPCPAAVIERAVTCAERRAADFDLASSVVVHGDPHPGNCLQALTARAGAESGFVLVDPDGFLADRGYDLGVVLRDWRPQLREDPGLLPRLCRRMAERTGVAPEVIWEWGLLERVSTGLYLMEFGSRAQGGAFLASAAMLDLRPS</sequence>
<accession>A0A9D1KM16</accession>
<reference evidence="1" key="1">
    <citation type="submission" date="2020-10" db="EMBL/GenBank/DDBJ databases">
        <authorList>
            <person name="Gilroy R."/>
        </authorList>
    </citation>
    <scope>NUCLEOTIDE SEQUENCE</scope>
    <source>
        <strain evidence="1">ChiGjej1B1-24693</strain>
    </source>
</reference>
<reference evidence="1" key="2">
    <citation type="journal article" date="2021" name="PeerJ">
        <title>Extensive microbial diversity within the chicken gut microbiome revealed by metagenomics and culture.</title>
        <authorList>
            <person name="Gilroy R."/>
            <person name="Ravi A."/>
            <person name="Getino M."/>
            <person name="Pursley I."/>
            <person name="Horton D.L."/>
            <person name="Alikhan N.F."/>
            <person name="Baker D."/>
            <person name="Gharbi K."/>
            <person name="Hall N."/>
            <person name="Watson M."/>
            <person name="Adriaenssens E.M."/>
            <person name="Foster-Nyarko E."/>
            <person name="Jarju S."/>
            <person name="Secka A."/>
            <person name="Antonio M."/>
            <person name="Oren A."/>
            <person name="Chaudhuri R.R."/>
            <person name="La Ragione R."/>
            <person name="Hildebrand F."/>
            <person name="Pallen M.J."/>
        </authorList>
    </citation>
    <scope>NUCLEOTIDE SEQUENCE</scope>
    <source>
        <strain evidence="1">ChiGjej1B1-24693</strain>
    </source>
</reference>
<protein>
    <submittedName>
        <fullName evidence="1">Phosphotransferase</fullName>
    </submittedName>
</protein>
<dbReference type="InterPro" id="IPR011009">
    <property type="entry name" value="Kinase-like_dom_sf"/>
</dbReference>
<gene>
    <name evidence="1" type="ORF">IAA98_01760</name>
</gene>
<dbReference type="GO" id="GO:0019748">
    <property type="term" value="P:secondary metabolic process"/>
    <property type="evidence" value="ECO:0007669"/>
    <property type="project" value="InterPro"/>
</dbReference>
<name>A0A9D1KM16_9ACTN</name>
<evidence type="ECO:0000313" key="2">
    <source>
        <dbReference type="Proteomes" id="UP000886842"/>
    </source>
</evidence>
<dbReference type="Gene3D" id="3.90.1200.10">
    <property type="match status" value="1"/>
</dbReference>
<dbReference type="SUPFAM" id="SSF56112">
    <property type="entry name" value="Protein kinase-like (PK-like)"/>
    <property type="match status" value="1"/>
</dbReference>
<dbReference type="AlphaFoldDB" id="A0A9D1KM16"/>
<dbReference type="Proteomes" id="UP000886842">
    <property type="component" value="Unassembled WGS sequence"/>
</dbReference>
<dbReference type="GO" id="GO:0016773">
    <property type="term" value="F:phosphotransferase activity, alcohol group as acceptor"/>
    <property type="evidence" value="ECO:0007669"/>
    <property type="project" value="InterPro"/>
</dbReference>